<evidence type="ECO:0000256" key="4">
    <source>
        <dbReference type="ARBA" id="ARBA00022679"/>
    </source>
</evidence>
<comment type="pathway">
    <text evidence="1 7">Metabolic intermediate biosynthesis; chorismate biosynthesis; chorismate from D-erythrose 4-phosphate and phosphoenolpyruvate: step 6/7.</text>
</comment>
<dbReference type="InterPro" id="IPR013792">
    <property type="entry name" value="RNA3'P_cycl/enolpyr_Trfase_a/b"/>
</dbReference>
<dbReference type="NCBIfam" id="TIGR01356">
    <property type="entry name" value="aroA"/>
    <property type="match status" value="1"/>
</dbReference>
<feature type="binding site" evidence="7">
    <location>
        <position position="171"/>
    </location>
    <ligand>
        <name>3-phosphoshikimate</name>
        <dbReference type="ChEBI" id="CHEBI:145989"/>
    </ligand>
</feature>
<sequence>MQSLTLQPISRINGTINLPGSKSVSNRALLLAAFAKGTTRLTNLLDSDDIRYMLNALTALDIPHRLSADRTICDVDGMGGRITGKSGLELFLGNAGTAMRPLAAALCLGNNEVVLTGEPRMKERPIGHLVDALRQGGAEIDYIEQENYPPVHIKGGFSGGKVTVDGSVSSQFLTALLMAAPLAENDTEIHIQGDLVSKPYIDITLALMNSFGVTVHNEQYQVFYIEGQQQYLSPGQYLVEGDASSASYFLAAAAIKGGTVRVTGIGRNSLQGDTKFANVLEQMGATIRWGDDFVECERGTLTGVDMDMNAIPDAAMTIATTALFAQGETVIRNIYNWRVKETDRLNAMATELRKIGAEVEEGHDYIRVIPPEKLNHAEIETYNDHRIAMCFSLVALSDTSVTILDPGCTAKTFPDYFNQLEKLSQYAK</sequence>
<comment type="subunit">
    <text evidence="7">Monomer.</text>
</comment>
<dbReference type="InterPro" id="IPR001986">
    <property type="entry name" value="Enolpyruvate_Tfrase_dom"/>
</dbReference>
<dbReference type="InterPro" id="IPR023193">
    <property type="entry name" value="EPSP_synthase_CS"/>
</dbReference>
<dbReference type="PIRSF" id="PIRSF000505">
    <property type="entry name" value="EPSPS"/>
    <property type="match status" value="1"/>
</dbReference>
<dbReference type="GO" id="GO:0003866">
    <property type="term" value="F:3-phosphoshikimate 1-carboxyvinyltransferase activity"/>
    <property type="evidence" value="ECO:0007669"/>
    <property type="project" value="UniProtKB-EC"/>
</dbReference>
<dbReference type="PANTHER" id="PTHR21090">
    <property type="entry name" value="AROM/DEHYDROQUINATE SYNTHASE"/>
    <property type="match status" value="1"/>
</dbReference>
<comment type="catalytic activity">
    <reaction evidence="6">
        <text>3-phosphoshikimate + phosphoenolpyruvate = 5-O-(1-carboxyvinyl)-3-phosphoshikimate + phosphate</text>
        <dbReference type="Rhea" id="RHEA:21256"/>
        <dbReference type="ChEBI" id="CHEBI:43474"/>
        <dbReference type="ChEBI" id="CHEBI:57701"/>
        <dbReference type="ChEBI" id="CHEBI:58702"/>
        <dbReference type="ChEBI" id="CHEBI:145989"/>
        <dbReference type="EC" id="2.5.1.19"/>
    </reaction>
    <physiologicalReaction direction="left-to-right" evidence="6">
        <dbReference type="Rhea" id="RHEA:21257"/>
    </physiologicalReaction>
</comment>
<feature type="binding site" evidence="7">
    <location>
        <position position="336"/>
    </location>
    <ligand>
        <name>3-phosphoshikimate</name>
        <dbReference type="ChEBI" id="CHEBI:145989"/>
    </ligand>
</feature>
<feature type="binding site" evidence="7">
    <location>
        <position position="344"/>
    </location>
    <ligand>
        <name>phosphoenolpyruvate</name>
        <dbReference type="ChEBI" id="CHEBI:58702"/>
    </ligand>
</feature>
<feature type="binding site" evidence="7">
    <location>
        <position position="197"/>
    </location>
    <ligand>
        <name>3-phosphoshikimate</name>
        <dbReference type="ChEBI" id="CHEBI:145989"/>
    </ligand>
</feature>
<dbReference type="Pfam" id="PF00275">
    <property type="entry name" value="EPSP_synthase"/>
    <property type="match status" value="1"/>
</dbReference>
<feature type="binding site" evidence="7">
    <location>
        <position position="23"/>
    </location>
    <ligand>
        <name>3-phosphoshikimate</name>
        <dbReference type="ChEBI" id="CHEBI:145989"/>
    </ligand>
</feature>
<keyword evidence="10" id="KW-1185">Reference proteome</keyword>
<dbReference type="InterPro" id="IPR036968">
    <property type="entry name" value="Enolpyruvate_Tfrase_sf"/>
</dbReference>
<keyword evidence="5 7" id="KW-0057">Aromatic amino acid biosynthesis</keyword>
<feature type="domain" description="Enolpyruvate transferase" evidence="8">
    <location>
        <begin position="7"/>
        <end position="420"/>
    </location>
</feature>
<feature type="binding site" evidence="7">
    <location>
        <position position="170"/>
    </location>
    <ligand>
        <name>3-phosphoshikimate</name>
        <dbReference type="ChEBI" id="CHEBI:145989"/>
    </ligand>
</feature>
<comment type="similarity">
    <text evidence="2 7">Belongs to the EPSP synthase family.</text>
</comment>
<dbReference type="PANTHER" id="PTHR21090:SF5">
    <property type="entry name" value="PENTAFUNCTIONAL AROM POLYPEPTIDE"/>
    <property type="match status" value="1"/>
</dbReference>
<feature type="binding site" evidence="7">
    <location>
        <position position="171"/>
    </location>
    <ligand>
        <name>phosphoenolpyruvate</name>
        <dbReference type="ChEBI" id="CHEBI:58702"/>
    </ligand>
</feature>
<feature type="binding site" evidence="7">
    <location>
        <position position="340"/>
    </location>
    <ligand>
        <name>3-phosphoshikimate</name>
        <dbReference type="ChEBI" id="CHEBI:145989"/>
    </ligand>
</feature>
<accession>A0ABS0U3P7</accession>
<evidence type="ECO:0000313" key="10">
    <source>
        <dbReference type="Proteomes" id="UP000696184"/>
    </source>
</evidence>
<evidence type="ECO:0000256" key="7">
    <source>
        <dbReference type="HAMAP-Rule" id="MF_00210"/>
    </source>
</evidence>
<evidence type="ECO:0000256" key="3">
    <source>
        <dbReference type="ARBA" id="ARBA00022605"/>
    </source>
</evidence>
<feature type="binding site" evidence="7">
    <location>
        <position position="411"/>
    </location>
    <ligand>
        <name>phosphoenolpyruvate</name>
        <dbReference type="ChEBI" id="CHEBI:58702"/>
    </ligand>
</feature>
<comment type="caution">
    <text evidence="9">The sequence shown here is derived from an EMBL/GenBank/DDBJ whole genome shotgun (WGS) entry which is preliminary data.</text>
</comment>
<reference evidence="9 10" key="1">
    <citation type="submission" date="2020-08" db="EMBL/GenBank/DDBJ databases">
        <title>Description of Xenorhabdus lircayensis sp. nov., the symbiotic bacterium associated with the entomopathogenic nematode Steirnernema unicornum.</title>
        <authorList>
            <person name="Castaneda-Alvarez C."/>
            <person name="Prodan S."/>
            <person name="Zamorano A."/>
            <person name="San-Blas E."/>
            <person name="Aballay E."/>
        </authorList>
    </citation>
    <scope>NUCLEOTIDE SEQUENCE [LARGE SCALE GENOMIC DNA]</scope>
    <source>
        <strain evidence="9 10">VLS</strain>
    </source>
</reference>
<dbReference type="CDD" id="cd01556">
    <property type="entry name" value="EPSP_synthase"/>
    <property type="match status" value="1"/>
</dbReference>
<dbReference type="PROSITE" id="PS00885">
    <property type="entry name" value="EPSP_SYNTHASE_2"/>
    <property type="match status" value="1"/>
</dbReference>
<keyword evidence="7" id="KW-0963">Cytoplasm</keyword>
<feature type="binding site" evidence="7">
    <location>
        <position position="386"/>
    </location>
    <ligand>
        <name>phosphoenolpyruvate</name>
        <dbReference type="ChEBI" id="CHEBI:58702"/>
    </ligand>
</feature>
<dbReference type="PROSITE" id="PS00104">
    <property type="entry name" value="EPSP_SYNTHASE_1"/>
    <property type="match status" value="1"/>
</dbReference>
<feature type="binding site" evidence="7">
    <location>
        <position position="124"/>
    </location>
    <ligand>
        <name>phosphoenolpyruvate</name>
        <dbReference type="ChEBI" id="CHEBI:58702"/>
    </ligand>
</feature>
<organism evidence="9 10">
    <name type="scientific">Xenorhabdus lircayensis</name>
    <dbReference type="NCBI Taxonomy" id="2763499"/>
    <lineage>
        <taxon>Bacteria</taxon>
        <taxon>Pseudomonadati</taxon>
        <taxon>Pseudomonadota</taxon>
        <taxon>Gammaproteobacteria</taxon>
        <taxon>Enterobacterales</taxon>
        <taxon>Morganellaceae</taxon>
        <taxon>Xenorhabdus</taxon>
    </lineage>
</organism>
<name>A0ABS0U3P7_9GAMM</name>
<evidence type="ECO:0000259" key="8">
    <source>
        <dbReference type="Pfam" id="PF00275"/>
    </source>
</evidence>
<comment type="function">
    <text evidence="7">Catalyzes the transfer of the enolpyruvyl moiety of phosphoenolpyruvate (PEP) to the 5-hydroxyl of shikimate-3-phosphate (S3P) to produce enolpyruvyl shikimate-3-phosphate and inorganic phosphate.</text>
</comment>
<feature type="binding site" evidence="7">
    <location>
        <position position="313"/>
    </location>
    <ligand>
        <name>3-phosphoshikimate</name>
        <dbReference type="ChEBI" id="CHEBI:145989"/>
    </ligand>
</feature>
<dbReference type="EC" id="2.5.1.19" evidence="7"/>
<evidence type="ECO:0000256" key="1">
    <source>
        <dbReference type="ARBA" id="ARBA00004811"/>
    </source>
</evidence>
<dbReference type="HAMAP" id="MF_00210">
    <property type="entry name" value="EPSP_synth"/>
    <property type="match status" value="1"/>
</dbReference>
<feature type="binding site" evidence="7">
    <location>
        <position position="27"/>
    </location>
    <ligand>
        <name>3-phosphoshikimate</name>
        <dbReference type="ChEBI" id="CHEBI:145989"/>
    </ligand>
</feature>
<feature type="binding site" evidence="7">
    <location>
        <position position="96"/>
    </location>
    <ligand>
        <name>phosphoenolpyruvate</name>
        <dbReference type="ChEBI" id="CHEBI:58702"/>
    </ligand>
</feature>
<dbReference type="Gene3D" id="3.65.10.10">
    <property type="entry name" value="Enolpyruvate transferase domain"/>
    <property type="match status" value="2"/>
</dbReference>
<feature type="binding site" evidence="7">
    <location>
        <position position="22"/>
    </location>
    <ligand>
        <name>phosphoenolpyruvate</name>
        <dbReference type="ChEBI" id="CHEBI:58702"/>
    </ligand>
</feature>
<evidence type="ECO:0000256" key="2">
    <source>
        <dbReference type="ARBA" id="ARBA00009948"/>
    </source>
</evidence>
<keyword evidence="3 7" id="KW-0028">Amino-acid biosynthesis</keyword>
<dbReference type="RefSeq" id="WP_198689304.1">
    <property type="nucleotide sequence ID" value="NZ_CAWPUD010000025.1"/>
</dbReference>
<dbReference type="SUPFAM" id="SSF55205">
    <property type="entry name" value="EPT/RTPC-like"/>
    <property type="match status" value="1"/>
</dbReference>
<proteinExistence type="inferred from homology"/>
<protein>
    <recommendedName>
        <fullName evidence="7">3-phosphoshikimate 1-carboxyvinyltransferase</fullName>
        <ecNumber evidence="7">2.5.1.19</ecNumber>
    </recommendedName>
    <alternativeName>
        <fullName evidence="7">5-enolpyruvylshikimate-3-phosphate synthase</fullName>
        <shortName evidence="7">EPSP synthase</shortName>
        <shortName evidence="7">EPSPS</shortName>
    </alternativeName>
</protein>
<feature type="binding site" evidence="7">
    <location>
        <position position="169"/>
    </location>
    <ligand>
        <name>3-phosphoshikimate</name>
        <dbReference type="ChEBI" id="CHEBI:145989"/>
    </ligand>
</feature>
<dbReference type="InterPro" id="IPR006264">
    <property type="entry name" value="EPSP_synthase"/>
</dbReference>
<feature type="active site" description="Proton acceptor" evidence="7">
    <location>
        <position position="313"/>
    </location>
</feature>
<evidence type="ECO:0000256" key="6">
    <source>
        <dbReference type="ARBA" id="ARBA00044633"/>
    </source>
</evidence>
<feature type="binding site" evidence="7">
    <location>
        <position position="22"/>
    </location>
    <ligand>
        <name>3-phosphoshikimate</name>
        <dbReference type="ChEBI" id="CHEBI:145989"/>
    </ligand>
</feature>
<dbReference type="EMBL" id="JACOII010000028">
    <property type="protein sequence ID" value="MBI6548516.1"/>
    <property type="molecule type" value="Genomic_DNA"/>
</dbReference>
<evidence type="ECO:0000313" key="9">
    <source>
        <dbReference type="EMBL" id="MBI6548516.1"/>
    </source>
</evidence>
<keyword evidence="4 7" id="KW-0808">Transferase</keyword>
<gene>
    <name evidence="7 9" type="primary">aroA</name>
    <name evidence="9" type="ORF">H8A87_07235</name>
</gene>
<dbReference type="Proteomes" id="UP000696184">
    <property type="component" value="Unassembled WGS sequence"/>
</dbReference>
<evidence type="ECO:0000256" key="5">
    <source>
        <dbReference type="ARBA" id="ARBA00023141"/>
    </source>
</evidence>
<comment type="subcellular location">
    <subcellularLocation>
        <location evidence="7">Cytoplasm</location>
    </subcellularLocation>
</comment>